<dbReference type="AlphaFoldDB" id="A0AA36DA62"/>
<reference evidence="2" key="1">
    <citation type="submission" date="2023-06" db="EMBL/GenBank/DDBJ databases">
        <authorList>
            <person name="Delattre M."/>
        </authorList>
    </citation>
    <scope>NUCLEOTIDE SEQUENCE</scope>
    <source>
        <strain evidence="2">AF72</strain>
    </source>
</reference>
<protein>
    <submittedName>
        <fullName evidence="2">Uncharacterized protein</fullName>
    </submittedName>
</protein>
<evidence type="ECO:0000313" key="3">
    <source>
        <dbReference type="Proteomes" id="UP001177023"/>
    </source>
</evidence>
<accession>A0AA36DA62</accession>
<gene>
    <name evidence="2" type="ORF">MSPICULIGERA_LOCUS22017</name>
</gene>
<sequence>MKLVLILLLLTAPVFSDFLDWQCGIGAISGRISYLLTIFSSAQRGINECCREHDTLIDRRRNGLWLTRGQIDRRFCQCLDNHDNFFVRWFIEPIFCAAVKIHSFFSS</sequence>
<name>A0AA36DA62_9BILA</name>
<dbReference type="Proteomes" id="UP001177023">
    <property type="component" value="Unassembled WGS sequence"/>
</dbReference>
<keyword evidence="3" id="KW-1185">Reference proteome</keyword>
<proteinExistence type="predicted"/>
<evidence type="ECO:0000313" key="2">
    <source>
        <dbReference type="EMBL" id="CAJ0583949.1"/>
    </source>
</evidence>
<dbReference type="EMBL" id="CATQJA010002665">
    <property type="protein sequence ID" value="CAJ0583949.1"/>
    <property type="molecule type" value="Genomic_DNA"/>
</dbReference>
<evidence type="ECO:0000256" key="1">
    <source>
        <dbReference type="SAM" id="SignalP"/>
    </source>
</evidence>
<feature type="non-terminal residue" evidence="2">
    <location>
        <position position="1"/>
    </location>
</feature>
<keyword evidence="1" id="KW-0732">Signal</keyword>
<comment type="caution">
    <text evidence="2">The sequence shown here is derived from an EMBL/GenBank/DDBJ whole genome shotgun (WGS) entry which is preliminary data.</text>
</comment>
<feature type="chain" id="PRO_5041269417" evidence="1">
    <location>
        <begin position="17"/>
        <end position="107"/>
    </location>
</feature>
<organism evidence="2 3">
    <name type="scientific">Mesorhabditis spiculigera</name>
    <dbReference type="NCBI Taxonomy" id="96644"/>
    <lineage>
        <taxon>Eukaryota</taxon>
        <taxon>Metazoa</taxon>
        <taxon>Ecdysozoa</taxon>
        <taxon>Nematoda</taxon>
        <taxon>Chromadorea</taxon>
        <taxon>Rhabditida</taxon>
        <taxon>Rhabditina</taxon>
        <taxon>Rhabditomorpha</taxon>
        <taxon>Rhabditoidea</taxon>
        <taxon>Rhabditidae</taxon>
        <taxon>Mesorhabditinae</taxon>
        <taxon>Mesorhabditis</taxon>
    </lineage>
</organism>
<feature type="signal peptide" evidence="1">
    <location>
        <begin position="1"/>
        <end position="16"/>
    </location>
</feature>